<evidence type="ECO:0000313" key="3">
    <source>
        <dbReference type="Proteomes" id="UP000535937"/>
    </source>
</evidence>
<reference evidence="2 3" key="1">
    <citation type="submission" date="2020-08" db="EMBL/GenBank/DDBJ databases">
        <title>Genomic Encyclopedia of Type Strains, Phase III (KMG-III): the genomes of soil and plant-associated and newly described type strains.</title>
        <authorList>
            <person name="Whitman W."/>
        </authorList>
    </citation>
    <scope>NUCLEOTIDE SEQUENCE [LARGE SCALE GENOMIC DNA]</scope>
    <source>
        <strain evidence="2 3">CECT 8799</strain>
    </source>
</reference>
<sequence>MKRYTLLVSTSLLFGIAIGFWIGNPAQQNLMDKHYNMVHENNTLLEKVHNRLNQLETKSIKRLAVGNCQTYAGLLSSIRETISKSIRDSSPGPIAAAATTDHPTGPTEEQQKLYDSMEQRIYAYATSGQPLMEVMSSDPQFDQLTTEQKKELALEVVDRFNRGEITMEQIQGR</sequence>
<dbReference type="RefSeq" id="WP_183457215.1">
    <property type="nucleotide sequence ID" value="NZ_JACHWZ010000003.1"/>
</dbReference>
<protein>
    <submittedName>
        <fullName evidence="2">Uncharacterized protein</fullName>
    </submittedName>
</protein>
<evidence type="ECO:0000256" key="1">
    <source>
        <dbReference type="SAM" id="MobiDB-lite"/>
    </source>
</evidence>
<dbReference type="AlphaFoldDB" id="A0A7W4Z832"/>
<comment type="caution">
    <text evidence="2">The sequence shown here is derived from an EMBL/GenBank/DDBJ whole genome shotgun (WGS) entry which is preliminary data.</text>
</comment>
<keyword evidence="3" id="KW-1185">Reference proteome</keyword>
<accession>A0A7W4Z832</accession>
<proteinExistence type="predicted"/>
<feature type="region of interest" description="Disordered" evidence="1">
    <location>
        <begin position="86"/>
        <end position="108"/>
    </location>
</feature>
<organism evidence="2 3">
    <name type="scientific">Microbulbifer rhizosphaerae</name>
    <dbReference type="NCBI Taxonomy" id="1562603"/>
    <lineage>
        <taxon>Bacteria</taxon>
        <taxon>Pseudomonadati</taxon>
        <taxon>Pseudomonadota</taxon>
        <taxon>Gammaproteobacteria</taxon>
        <taxon>Cellvibrionales</taxon>
        <taxon>Microbulbiferaceae</taxon>
        <taxon>Microbulbifer</taxon>
    </lineage>
</organism>
<evidence type="ECO:0000313" key="2">
    <source>
        <dbReference type="EMBL" id="MBB3060131.1"/>
    </source>
</evidence>
<dbReference type="EMBL" id="JACHWZ010000003">
    <property type="protein sequence ID" value="MBB3060131.1"/>
    <property type="molecule type" value="Genomic_DNA"/>
</dbReference>
<gene>
    <name evidence="2" type="ORF">FHS09_000944</name>
</gene>
<name>A0A7W4Z832_9GAMM</name>
<dbReference type="Proteomes" id="UP000535937">
    <property type="component" value="Unassembled WGS sequence"/>
</dbReference>